<evidence type="ECO:0000313" key="1">
    <source>
        <dbReference type="EMBL" id="ATB31780.1"/>
    </source>
</evidence>
<proteinExistence type="predicted"/>
<dbReference type="EMBL" id="CP022163">
    <property type="protein sequence ID" value="ATB31780.1"/>
    <property type="molecule type" value="Genomic_DNA"/>
</dbReference>
<dbReference type="AlphaFoldDB" id="A0A250IKN8"/>
<organism evidence="1 2">
    <name type="scientific">Melittangium boletus DSM 14713</name>
    <dbReference type="NCBI Taxonomy" id="1294270"/>
    <lineage>
        <taxon>Bacteria</taxon>
        <taxon>Pseudomonadati</taxon>
        <taxon>Myxococcota</taxon>
        <taxon>Myxococcia</taxon>
        <taxon>Myxococcales</taxon>
        <taxon>Cystobacterineae</taxon>
        <taxon>Archangiaceae</taxon>
        <taxon>Melittangium</taxon>
    </lineage>
</organism>
<dbReference type="Proteomes" id="UP000217289">
    <property type="component" value="Chromosome"/>
</dbReference>
<gene>
    <name evidence="1" type="ORF">MEBOL_005249</name>
</gene>
<evidence type="ECO:0000313" key="2">
    <source>
        <dbReference type="Proteomes" id="UP000217289"/>
    </source>
</evidence>
<name>A0A250IKN8_9BACT</name>
<keyword evidence="2" id="KW-1185">Reference proteome</keyword>
<accession>A0A250IKN8</accession>
<protein>
    <submittedName>
        <fullName evidence="1">Uncharacterized protein</fullName>
    </submittedName>
</protein>
<sequence>MSNCYAYTGLAGLPEVKKVVKVEPLPAEFRGPGLGLLDVLRWSRQQLMIGRGLWFVAGGDRVDSLVSFIHGWLAHDVFNQTSDPEWQAFETWLRDVKNEFPGEGWHVKFLVDCGGDHERAAMKFLDFVEEFVTSTRTPPTEL</sequence>
<dbReference type="KEGG" id="mbd:MEBOL_005249"/>
<reference evidence="1 2" key="1">
    <citation type="submission" date="2017-06" db="EMBL/GenBank/DDBJ databases">
        <authorList>
            <person name="Kim H.J."/>
            <person name="Triplett B.A."/>
        </authorList>
    </citation>
    <scope>NUCLEOTIDE SEQUENCE [LARGE SCALE GENOMIC DNA]</scope>
    <source>
        <strain evidence="1 2">DSM 14713</strain>
    </source>
</reference>